<sequence>MRILFLGDVVGRPGRRAVAALLPALIREHDPALVVANGENAAGGLGMDFKTARQLFDAGVQVLTSGNHVWKIKDFYPTLDTEPRILRPANYPPGAPGRGMGVYAAGGVEVAVINLMGRTFMDDIDCPFRTVDALLDRLDARDTPVPVRLVDIHAEATSEKIALAYHLAGRVSAVLGTHTHVQTNDARILPGGTAALTDAGMCGVRDSALGMDPRAIIERFITGLPKRFTVASGEELVSGVWVDVDPETGRALDVGLVS</sequence>
<keyword evidence="2" id="KW-0479">Metal-binding</keyword>
<dbReference type="AlphaFoldDB" id="A0A6P1ZDG5"/>
<evidence type="ECO:0000313" key="4">
    <source>
        <dbReference type="EMBL" id="TVM32494.1"/>
    </source>
</evidence>
<dbReference type="InterPro" id="IPR005235">
    <property type="entry name" value="YmdB-like"/>
</dbReference>
<accession>A0A6P1ZDG5</accession>
<reference evidence="4 5" key="1">
    <citation type="submission" date="2018-06" db="EMBL/GenBank/DDBJ databases">
        <title>Complete genome of Desulfovibrio marinus P48SEP.</title>
        <authorList>
            <person name="Crispim J.S."/>
            <person name="Vidigal P.M.P."/>
            <person name="Silva L.C.F."/>
            <person name="Araujo L.C."/>
            <person name="Laguardia C.N."/>
            <person name="Dias R.S."/>
            <person name="Sousa M.P."/>
            <person name="Paula S.O."/>
            <person name="Silva C."/>
        </authorList>
    </citation>
    <scope>NUCLEOTIDE SEQUENCE [LARGE SCALE GENOMIC DNA]</scope>
    <source>
        <strain evidence="4 5">P48SEP</strain>
    </source>
</reference>
<feature type="binding site" evidence="2">
    <location>
        <position position="8"/>
    </location>
    <ligand>
        <name>Fe cation</name>
        <dbReference type="ChEBI" id="CHEBI:24875"/>
        <label>1</label>
    </ligand>
</feature>
<organism evidence="4 5">
    <name type="scientific">Oceanidesulfovibrio marinus</name>
    <dbReference type="NCBI Taxonomy" id="370038"/>
    <lineage>
        <taxon>Bacteria</taxon>
        <taxon>Pseudomonadati</taxon>
        <taxon>Thermodesulfobacteriota</taxon>
        <taxon>Desulfovibrionia</taxon>
        <taxon>Desulfovibrionales</taxon>
        <taxon>Desulfovibrionaceae</taxon>
        <taxon>Oceanidesulfovibrio</taxon>
    </lineage>
</organism>
<reference evidence="3 6" key="2">
    <citation type="submission" date="2019-04" db="EMBL/GenBank/DDBJ databases">
        <title>Isolation and culture of sulfate reducing bacteria from the cold seep of the South China Sea.</title>
        <authorList>
            <person name="Sun C."/>
            <person name="Liu R."/>
        </authorList>
    </citation>
    <scope>NUCLEOTIDE SEQUENCE [LARGE SCALE GENOMIC DNA]</scope>
    <source>
        <strain evidence="3 6">CS1</strain>
    </source>
</reference>
<feature type="binding site" evidence="2">
    <location>
        <position position="153"/>
    </location>
    <ligand>
        <name>Fe cation</name>
        <dbReference type="ChEBI" id="CHEBI:24875"/>
        <label>2</label>
    </ligand>
</feature>
<evidence type="ECO:0000313" key="3">
    <source>
        <dbReference type="EMBL" id="QJT08670.1"/>
    </source>
</evidence>
<evidence type="ECO:0000313" key="5">
    <source>
        <dbReference type="Proteomes" id="UP000434052"/>
    </source>
</evidence>
<dbReference type="PANTHER" id="PTHR36303">
    <property type="entry name" value="2',3'-CYCLIC-NUCLEOTIDE 2'-PHOSPHODIESTERASE"/>
    <property type="match status" value="1"/>
</dbReference>
<evidence type="ECO:0000256" key="2">
    <source>
        <dbReference type="PIRSR" id="PIRSR004789-51"/>
    </source>
</evidence>
<dbReference type="PIRSF" id="PIRSF004789">
    <property type="entry name" value="DR1281"/>
    <property type="match status" value="1"/>
</dbReference>
<dbReference type="Proteomes" id="UP000503251">
    <property type="component" value="Chromosome"/>
</dbReference>
<dbReference type="SUPFAM" id="SSF56300">
    <property type="entry name" value="Metallo-dependent phosphatases"/>
    <property type="match status" value="1"/>
</dbReference>
<dbReference type="RefSeq" id="WP_144306113.1">
    <property type="nucleotide sequence ID" value="NZ_CP039543.1"/>
</dbReference>
<feature type="binding site" evidence="2">
    <location>
        <position position="178"/>
    </location>
    <ligand>
        <name>Fe cation</name>
        <dbReference type="ChEBI" id="CHEBI:24875"/>
        <label>2</label>
    </ligand>
</feature>
<keyword evidence="6" id="KW-1185">Reference proteome</keyword>
<feature type="binding site" evidence="2">
    <location>
        <position position="67"/>
    </location>
    <ligand>
        <name>Fe cation</name>
        <dbReference type="ChEBI" id="CHEBI:24875"/>
        <label>2</label>
    </ligand>
</feature>
<protein>
    <submittedName>
        <fullName evidence="3 4">Metallophosphoesterase</fullName>
    </submittedName>
</protein>
<dbReference type="EMBL" id="QMIF01000010">
    <property type="protein sequence ID" value="TVM32494.1"/>
    <property type="molecule type" value="Genomic_DNA"/>
</dbReference>
<feature type="binding site" evidence="2">
    <location>
        <position position="39"/>
    </location>
    <ligand>
        <name>Fe cation</name>
        <dbReference type="ChEBI" id="CHEBI:24875"/>
        <label>1</label>
    </ligand>
</feature>
<evidence type="ECO:0000256" key="1">
    <source>
        <dbReference type="PIRSR" id="PIRSR004789-50"/>
    </source>
</evidence>
<name>A0A6P1ZDG5_9BACT</name>
<dbReference type="InterPro" id="IPR029052">
    <property type="entry name" value="Metallo-depent_PP-like"/>
</dbReference>
<dbReference type="GO" id="GO:0046872">
    <property type="term" value="F:metal ion binding"/>
    <property type="evidence" value="ECO:0007669"/>
    <property type="project" value="UniProtKB-KW"/>
</dbReference>
<dbReference type="GO" id="GO:0004113">
    <property type="term" value="F:2',3'-cyclic-nucleotide 3'-phosphodiesterase activity"/>
    <property type="evidence" value="ECO:0007669"/>
    <property type="project" value="TreeGrafter"/>
</dbReference>
<dbReference type="Pfam" id="PF13277">
    <property type="entry name" value="YmdB"/>
    <property type="match status" value="1"/>
</dbReference>
<gene>
    <name evidence="4" type="ORF">DQK91_14555</name>
    <name evidence="3" type="ORF">E8L03_06905</name>
</gene>
<dbReference type="Gene3D" id="3.60.21.10">
    <property type="match status" value="1"/>
</dbReference>
<dbReference type="PANTHER" id="PTHR36303:SF1">
    <property type="entry name" value="2',3'-CYCLIC-NUCLEOTIDE 2'-PHOSPHODIESTERASE"/>
    <property type="match status" value="1"/>
</dbReference>
<feature type="binding site" evidence="2">
    <location>
        <position position="40"/>
    </location>
    <ligand>
        <name>Fe cation</name>
        <dbReference type="ChEBI" id="CHEBI:24875"/>
        <label>1</label>
    </ligand>
</feature>
<feature type="binding site" evidence="2">
    <location>
        <position position="39"/>
    </location>
    <ligand>
        <name>Fe cation</name>
        <dbReference type="ChEBI" id="CHEBI:24875"/>
        <label>2</label>
    </ligand>
</feature>
<evidence type="ECO:0000313" key="6">
    <source>
        <dbReference type="Proteomes" id="UP000503251"/>
    </source>
</evidence>
<dbReference type="OrthoDB" id="9801109at2"/>
<dbReference type="Proteomes" id="UP000434052">
    <property type="component" value="Unassembled WGS sequence"/>
</dbReference>
<dbReference type="EMBL" id="CP039543">
    <property type="protein sequence ID" value="QJT08670.1"/>
    <property type="molecule type" value="Genomic_DNA"/>
</dbReference>
<feature type="active site" description="Proton donor" evidence="1">
    <location>
        <position position="68"/>
    </location>
</feature>
<proteinExistence type="predicted"/>
<feature type="binding site" evidence="2">
    <location>
        <position position="180"/>
    </location>
    <ligand>
        <name>Fe cation</name>
        <dbReference type="ChEBI" id="CHEBI:24875"/>
        <label>1</label>
    </ligand>
</feature>
<dbReference type="CDD" id="cd07382">
    <property type="entry name" value="MPP_DR1281"/>
    <property type="match status" value="1"/>
</dbReference>